<gene>
    <name evidence="1" type="ORF">CPAR01_13611</name>
</gene>
<evidence type="ECO:0000313" key="2">
    <source>
        <dbReference type="Proteomes" id="UP001241169"/>
    </source>
</evidence>
<reference evidence="1 2" key="1">
    <citation type="submission" date="2016-10" db="EMBL/GenBank/DDBJ databases">
        <title>The genome sequence of Colletotrichum fioriniae PJ7.</title>
        <authorList>
            <person name="Baroncelli R."/>
        </authorList>
    </citation>
    <scope>NUCLEOTIDE SEQUENCE [LARGE SCALE GENOMIC DNA]</scope>
    <source>
        <strain evidence="1 2">IMI 384185</strain>
    </source>
</reference>
<sequence>GQDHAQAVEFAVWRECHASGGAEAGRAASSSACRRVLETGCAVPRTACLGSACGCHASQSDGLSRPSPATRPLSPPQLFDSHPLGTSTVKIPKVEQGTRALDSHGWGPARWLPRSRGCGSLSLCFLNCGGRRSAAASYLPSYAALLAGQACTTMTAAFVINQLFSTERSRPRKD</sequence>
<name>A0ABQ9S3W8_9PEZI</name>
<organism evidence="1 2">
    <name type="scientific">Colletotrichum paranaense</name>
    <dbReference type="NCBI Taxonomy" id="1914294"/>
    <lineage>
        <taxon>Eukaryota</taxon>
        <taxon>Fungi</taxon>
        <taxon>Dikarya</taxon>
        <taxon>Ascomycota</taxon>
        <taxon>Pezizomycotina</taxon>
        <taxon>Sordariomycetes</taxon>
        <taxon>Hypocreomycetidae</taxon>
        <taxon>Glomerellales</taxon>
        <taxon>Glomerellaceae</taxon>
        <taxon>Colletotrichum</taxon>
        <taxon>Colletotrichum acutatum species complex</taxon>
    </lineage>
</organism>
<dbReference type="Proteomes" id="UP001241169">
    <property type="component" value="Unassembled WGS sequence"/>
</dbReference>
<protein>
    <submittedName>
        <fullName evidence="1">Uncharacterized protein</fullName>
    </submittedName>
</protein>
<dbReference type="GeneID" id="85381762"/>
<proteinExistence type="predicted"/>
<dbReference type="RefSeq" id="XP_060343331.1">
    <property type="nucleotide sequence ID" value="XM_060497863.1"/>
</dbReference>
<comment type="caution">
    <text evidence="1">The sequence shown here is derived from an EMBL/GenBank/DDBJ whole genome shotgun (WGS) entry which is preliminary data.</text>
</comment>
<accession>A0ABQ9S3W8</accession>
<dbReference type="EMBL" id="MOPA01000013">
    <property type="protein sequence ID" value="KAK1524663.1"/>
    <property type="molecule type" value="Genomic_DNA"/>
</dbReference>
<keyword evidence="2" id="KW-1185">Reference proteome</keyword>
<feature type="non-terminal residue" evidence="1">
    <location>
        <position position="1"/>
    </location>
</feature>
<evidence type="ECO:0000313" key="1">
    <source>
        <dbReference type="EMBL" id="KAK1524663.1"/>
    </source>
</evidence>